<dbReference type="PROSITE" id="PS51077">
    <property type="entry name" value="HTH_ICLR"/>
    <property type="match status" value="1"/>
</dbReference>
<dbReference type="Pfam" id="PF09339">
    <property type="entry name" value="HTH_IclR"/>
    <property type="match status" value="1"/>
</dbReference>
<feature type="domain" description="HTH iclR-type" evidence="5">
    <location>
        <begin position="35"/>
        <end position="97"/>
    </location>
</feature>
<dbReference type="SUPFAM" id="SSF55781">
    <property type="entry name" value="GAF domain-like"/>
    <property type="match status" value="1"/>
</dbReference>
<sequence length="282" mass="30873">MFQTVVARHSGSQRGMSAVELKPSRSDGPQSNVMVMPLARGLAVLGAFGAEQPWLGNHEIAFETGIPAPTVSRMLHSLVALGYLHYDETRKKYRLTAAALSLGYAAIADADTQRLARIEMQKLAEASDSYVVLGTRDRLDVVVMGSSTRHPELDLRLTAGARLHIASSPLGWALLAALPELERFYLLGNVERKTGRDWPSLRRRMAEGISQVRELGFCMSIGEWEPDLATIATPVRIPDQPPLVLACIGLRARMVRARIEREIGPKMVATAQALQDRLVASA</sequence>
<evidence type="ECO:0000259" key="6">
    <source>
        <dbReference type="PROSITE" id="PS51078"/>
    </source>
</evidence>
<feature type="domain" description="IclR-ED" evidence="6">
    <location>
        <begin position="98"/>
        <end position="280"/>
    </location>
</feature>
<dbReference type="Proteomes" id="UP001162811">
    <property type="component" value="Unassembled WGS sequence"/>
</dbReference>
<gene>
    <name evidence="7" type="ORF">NG900_06535</name>
</gene>
<keyword evidence="2" id="KW-0238">DNA-binding</keyword>
<dbReference type="InterPro" id="IPR005471">
    <property type="entry name" value="Tscrpt_reg_IclR_N"/>
</dbReference>
<dbReference type="PROSITE" id="PS51078">
    <property type="entry name" value="ICLR_ED"/>
    <property type="match status" value="1"/>
</dbReference>
<keyword evidence="3" id="KW-0804">Transcription</keyword>
<dbReference type="Gene3D" id="1.10.10.10">
    <property type="entry name" value="Winged helix-like DNA-binding domain superfamily/Winged helix DNA-binding domain"/>
    <property type="match status" value="1"/>
</dbReference>
<keyword evidence="8" id="KW-1185">Reference proteome</keyword>
<dbReference type="InterPro" id="IPR036390">
    <property type="entry name" value="WH_DNA-bd_sf"/>
</dbReference>
<dbReference type="Gene3D" id="3.30.450.40">
    <property type="match status" value="1"/>
</dbReference>
<dbReference type="SUPFAM" id="SSF46785">
    <property type="entry name" value="Winged helix' DNA-binding domain"/>
    <property type="match status" value="1"/>
</dbReference>
<evidence type="ECO:0000259" key="5">
    <source>
        <dbReference type="PROSITE" id="PS51077"/>
    </source>
</evidence>
<evidence type="ECO:0000256" key="2">
    <source>
        <dbReference type="ARBA" id="ARBA00023125"/>
    </source>
</evidence>
<comment type="caution">
    <text evidence="7">The sequence shown here is derived from an EMBL/GenBank/DDBJ whole genome shotgun (WGS) entry which is preliminary data.</text>
</comment>
<dbReference type="InterPro" id="IPR036388">
    <property type="entry name" value="WH-like_DNA-bd_sf"/>
</dbReference>
<dbReference type="RefSeq" id="WP_252678163.1">
    <property type="nucleotide sequence ID" value="NZ_JAMXHT010000002.1"/>
</dbReference>
<protein>
    <submittedName>
        <fullName evidence="7">IclR family transcriptional regulator</fullName>
    </submittedName>
</protein>
<evidence type="ECO:0000313" key="8">
    <source>
        <dbReference type="Proteomes" id="UP001162811"/>
    </source>
</evidence>
<dbReference type="InterPro" id="IPR014757">
    <property type="entry name" value="Tscrpt_reg_IclR_C"/>
</dbReference>
<name>A0ABT1AHH8_9RALS</name>
<dbReference type="InterPro" id="IPR050707">
    <property type="entry name" value="HTH_MetabolicPath_Reg"/>
</dbReference>
<dbReference type="EMBL" id="JAMXHT010000002">
    <property type="protein sequence ID" value="MCO5397859.1"/>
    <property type="molecule type" value="Genomic_DNA"/>
</dbReference>
<dbReference type="InterPro" id="IPR029016">
    <property type="entry name" value="GAF-like_dom_sf"/>
</dbReference>
<proteinExistence type="predicted"/>
<evidence type="ECO:0000313" key="7">
    <source>
        <dbReference type="EMBL" id="MCO5397859.1"/>
    </source>
</evidence>
<evidence type="ECO:0000256" key="4">
    <source>
        <dbReference type="SAM" id="MobiDB-lite"/>
    </source>
</evidence>
<dbReference type="SMART" id="SM00346">
    <property type="entry name" value="HTH_ICLR"/>
    <property type="match status" value="1"/>
</dbReference>
<dbReference type="Pfam" id="PF01614">
    <property type="entry name" value="IclR_C"/>
    <property type="match status" value="1"/>
</dbReference>
<organism evidence="7 8">
    <name type="scientific">Ralstonia soli</name>
    <dbReference type="NCBI Taxonomy" id="2953896"/>
    <lineage>
        <taxon>Bacteria</taxon>
        <taxon>Pseudomonadati</taxon>
        <taxon>Pseudomonadota</taxon>
        <taxon>Betaproteobacteria</taxon>
        <taxon>Burkholderiales</taxon>
        <taxon>Burkholderiaceae</taxon>
        <taxon>Ralstonia</taxon>
    </lineage>
</organism>
<dbReference type="PANTHER" id="PTHR30136">
    <property type="entry name" value="HELIX-TURN-HELIX TRANSCRIPTIONAL REGULATOR, ICLR FAMILY"/>
    <property type="match status" value="1"/>
</dbReference>
<feature type="region of interest" description="Disordered" evidence="4">
    <location>
        <begin position="7"/>
        <end position="30"/>
    </location>
</feature>
<dbReference type="PANTHER" id="PTHR30136:SF33">
    <property type="entry name" value="TRANSCRIPTIONAL REGULATORY PROTEIN"/>
    <property type="match status" value="1"/>
</dbReference>
<evidence type="ECO:0000256" key="3">
    <source>
        <dbReference type="ARBA" id="ARBA00023163"/>
    </source>
</evidence>
<evidence type="ECO:0000256" key="1">
    <source>
        <dbReference type="ARBA" id="ARBA00023015"/>
    </source>
</evidence>
<reference evidence="7" key="1">
    <citation type="submission" date="2022-06" db="EMBL/GenBank/DDBJ databases">
        <authorList>
            <person name="Lu C.-H."/>
        </authorList>
    </citation>
    <scope>NUCLEOTIDE SEQUENCE</scope>
    <source>
        <strain evidence="7">21MJYT02-11</strain>
    </source>
</reference>
<reference evidence="7" key="2">
    <citation type="journal article" date="2023" name="Front. Microbiol.">
        <title>Ralstonia chuxiongensis sp. nov., Ralstonia mojiangensis sp. nov., and Ralstonia soli sp. nov., isolated from tobacco fields, are three novel species in the family Burkholderiaceae.</title>
        <authorList>
            <person name="Lu C.H."/>
            <person name="Zhang Y.Y."/>
            <person name="Jiang N."/>
            <person name="Chen W."/>
            <person name="Shao X."/>
            <person name="Zhao Z.M."/>
            <person name="Lu W.L."/>
            <person name="Hu X."/>
            <person name="Xi Y.X."/>
            <person name="Zou S.Y."/>
            <person name="Wei Q.J."/>
            <person name="Lin Z.L."/>
            <person name="Gong L."/>
            <person name="Gai X.T."/>
            <person name="Zhang L.Q."/>
            <person name="Li J.Y."/>
            <person name="Jin Y."/>
            <person name="Xia Z.Y."/>
        </authorList>
    </citation>
    <scope>NUCLEOTIDE SEQUENCE</scope>
    <source>
        <strain evidence="7">21MJYT02-11</strain>
    </source>
</reference>
<accession>A0ABT1AHH8</accession>
<keyword evidence="1" id="KW-0805">Transcription regulation</keyword>